<keyword evidence="7" id="KW-1133">Transmembrane helix</keyword>
<gene>
    <name evidence="13" type="ORF">CJO09_07880</name>
</gene>
<feature type="coiled-coil region" evidence="10">
    <location>
        <begin position="292"/>
        <end position="319"/>
    </location>
</feature>
<name>A0ABX9MYF0_9BURK</name>
<keyword evidence="10" id="KW-0175">Coiled coil</keyword>
<dbReference type="Gene3D" id="2.40.30.170">
    <property type="match status" value="1"/>
</dbReference>
<dbReference type="RefSeq" id="WP_119441867.1">
    <property type="nucleotide sequence ID" value="NZ_CP170494.1"/>
</dbReference>
<evidence type="ECO:0000313" key="13">
    <source>
        <dbReference type="EMBL" id="RII83501.1"/>
    </source>
</evidence>
<comment type="caution">
    <text evidence="13">The sequence shown here is derived from an EMBL/GenBank/DDBJ whole genome shotgun (WGS) entry which is preliminary data.</text>
</comment>
<dbReference type="InterPro" id="IPR010129">
    <property type="entry name" value="T1SS_HlyD"/>
</dbReference>
<dbReference type="SUPFAM" id="SSF51230">
    <property type="entry name" value="Single hybrid motif"/>
    <property type="match status" value="1"/>
</dbReference>
<evidence type="ECO:0000256" key="5">
    <source>
        <dbReference type="ARBA" id="ARBA00022519"/>
    </source>
</evidence>
<dbReference type="InterPro" id="IPR058781">
    <property type="entry name" value="HH_AprE-like"/>
</dbReference>
<keyword evidence="5 9" id="KW-0997">Cell inner membrane</keyword>
<sequence>MSDPIENLKKLQENNDDAAAVHPLIARLERHKLTRYLIRLLVPDNRHDPALPGDDILTSRLSIRITGLLMLVLLVWSMLFTVDIASHSTGEVINAGQTKMVQHLEGGIVRKIMVREGQRVEKDQPLVEIERVATESEMRELEAAMGALRIRSLRINAQLNKQDSFSVPEALATQFPDQVSIAQALFQAQRSRLSSSYEEQNQKIEQRLAEQTELGSRRASTQKRLKLLQEQIGISNRLMKQGLANRYEHLNLLKEEEQARGSLLEIEASQQRVEAALQQERAALEALGSGDTEGLQNELAEIQRQLAELQERQRKFTDSQARSVVRAPIEGIVLTLNIVTEGGVLQPGGTLLTLVPADEPVLIEARLPVGDVGMVHSEQPARIQLMSIVARGYRPIEGQVVEISPDSVLDEQKTPYYRVRIRPDTLAFEHRNLRYPLLPGVPVSVAILTGERSLFSYLASPILDGMRMAFTEP</sequence>
<evidence type="ECO:0000256" key="10">
    <source>
        <dbReference type="SAM" id="Coils"/>
    </source>
</evidence>
<evidence type="ECO:0000259" key="12">
    <source>
        <dbReference type="Pfam" id="PF26002"/>
    </source>
</evidence>
<evidence type="ECO:0000256" key="2">
    <source>
        <dbReference type="ARBA" id="ARBA00009477"/>
    </source>
</evidence>
<dbReference type="PANTHER" id="PTHR30386:SF26">
    <property type="entry name" value="TRANSPORT PROTEIN COMB"/>
    <property type="match status" value="1"/>
</dbReference>
<keyword evidence="8" id="KW-0472">Membrane</keyword>
<protein>
    <recommendedName>
        <fullName evidence="9">Membrane fusion protein (MFP) family protein</fullName>
    </recommendedName>
</protein>
<evidence type="ECO:0000313" key="14">
    <source>
        <dbReference type="Proteomes" id="UP000266483"/>
    </source>
</evidence>
<keyword evidence="14" id="KW-1185">Reference proteome</keyword>
<accession>A0ABX9MYF0</accession>
<evidence type="ECO:0000256" key="7">
    <source>
        <dbReference type="ARBA" id="ARBA00022989"/>
    </source>
</evidence>
<dbReference type="Pfam" id="PF26002">
    <property type="entry name" value="Beta-barrel_AprE"/>
    <property type="match status" value="1"/>
</dbReference>
<dbReference type="Proteomes" id="UP000266483">
    <property type="component" value="Unassembled WGS sequence"/>
</dbReference>
<proteinExistence type="inferred from homology"/>
<dbReference type="InterPro" id="IPR050739">
    <property type="entry name" value="MFP"/>
</dbReference>
<reference evidence="13 14" key="1">
    <citation type="submission" date="2017-08" db="EMBL/GenBank/DDBJ databases">
        <title>Pusillimonas indicus sp. nov., a member of the family Alcaligenaceae isolated from surface seawater.</title>
        <authorList>
            <person name="Li J."/>
        </authorList>
    </citation>
    <scope>NUCLEOTIDE SEQUENCE [LARGE SCALE GENOMIC DNA]</scope>
    <source>
        <strain evidence="13 14">17-4A</strain>
    </source>
</reference>
<evidence type="ECO:0000256" key="1">
    <source>
        <dbReference type="ARBA" id="ARBA00004377"/>
    </source>
</evidence>
<evidence type="ECO:0000256" key="6">
    <source>
        <dbReference type="ARBA" id="ARBA00022692"/>
    </source>
</evidence>
<dbReference type="EMBL" id="NQOU01000002">
    <property type="protein sequence ID" value="RII83501.1"/>
    <property type="molecule type" value="Genomic_DNA"/>
</dbReference>
<dbReference type="Gene3D" id="2.40.50.100">
    <property type="match status" value="1"/>
</dbReference>
<evidence type="ECO:0000256" key="9">
    <source>
        <dbReference type="RuleBase" id="RU365093"/>
    </source>
</evidence>
<dbReference type="PRINTS" id="PR01490">
    <property type="entry name" value="RTXTOXIND"/>
</dbReference>
<organism evidence="13 14">
    <name type="scientific">Neopusillimonas maritima</name>
    <dbReference type="NCBI Taxonomy" id="2026239"/>
    <lineage>
        <taxon>Bacteria</taxon>
        <taxon>Pseudomonadati</taxon>
        <taxon>Pseudomonadota</taxon>
        <taxon>Betaproteobacteria</taxon>
        <taxon>Burkholderiales</taxon>
        <taxon>Alcaligenaceae</taxon>
        <taxon>Neopusillimonas</taxon>
    </lineage>
</organism>
<feature type="domain" description="AprE-like beta-barrel" evidence="12">
    <location>
        <begin position="362"/>
        <end position="450"/>
    </location>
</feature>
<dbReference type="PANTHER" id="PTHR30386">
    <property type="entry name" value="MEMBRANE FUSION SUBUNIT OF EMRAB-TOLC MULTIDRUG EFFLUX PUMP"/>
    <property type="match status" value="1"/>
</dbReference>
<evidence type="ECO:0000256" key="4">
    <source>
        <dbReference type="ARBA" id="ARBA00022475"/>
    </source>
</evidence>
<evidence type="ECO:0000259" key="11">
    <source>
        <dbReference type="Pfam" id="PF25994"/>
    </source>
</evidence>
<evidence type="ECO:0000256" key="3">
    <source>
        <dbReference type="ARBA" id="ARBA00022448"/>
    </source>
</evidence>
<keyword evidence="4 9" id="KW-1003">Cell membrane</keyword>
<keyword evidence="6" id="KW-0812">Transmembrane</keyword>
<evidence type="ECO:0000256" key="8">
    <source>
        <dbReference type="ARBA" id="ARBA00023136"/>
    </source>
</evidence>
<keyword evidence="3 9" id="KW-0813">Transport</keyword>
<dbReference type="InterPro" id="IPR011053">
    <property type="entry name" value="Single_hybrid_motif"/>
</dbReference>
<comment type="subcellular location">
    <subcellularLocation>
        <location evidence="1 9">Cell inner membrane</location>
        <topology evidence="1 9">Single-pass membrane protein</topology>
    </subcellularLocation>
</comment>
<feature type="domain" description="AprE-like long alpha-helical hairpin" evidence="11">
    <location>
        <begin position="135"/>
        <end position="318"/>
    </location>
</feature>
<dbReference type="NCBIfam" id="TIGR01843">
    <property type="entry name" value="type_I_hlyD"/>
    <property type="match status" value="1"/>
</dbReference>
<dbReference type="Pfam" id="PF25994">
    <property type="entry name" value="HH_AprE"/>
    <property type="match status" value="1"/>
</dbReference>
<comment type="similarity">
    <text evidence="2 9">Belongs to the membrane fusion protein (MFP) (TC 8.A.1) family.</text>
</comment>
<dbReference type="InterPro" id="IPR058982">
    <property type="entry name" value="Beta-barrel_AprE"/>
</dbReference>